<dbReference type="PANTHER" id="PTHR32322">
    <property type="entry name" value="INNER MEMBRANE TRANSPORTER"/>
    <property type="match status" value="1"/>
</dbReference>
<dbReference type="Proteomes" id="UP000195101">
    <property type="component" value="Unassembled WGS sequence"/>
</dbReference>
<feature type="transmembrane region" description="Helical" evidence="7">
    <location>
        <begin position="184"/>
        <end position="210"/>
    </location>
</feature>
<sequence>MERRHLTTGLVLAVVAAASFGLSGAFVKPLLEGGWSPVAAVALRALVGGLLLAPIARVQLRGDLRPVLRAWRRVLGMALVGVAGAQVMYFAAIERIPVGTAILIEFMAPLLLVAVAWAMTRRRPAVPVLLGSVAAAGGLALVVSPSGGGALDPIGLLFALGAMVGCAGYFAIAARGADGLPPVALAAAGLLVAAVLLALVGATGILPFTGSVADVVMLGSVVPWWVPMLVVGVVATALAYGAGITAGGMLGSRLASFTGLLEVAAAGAWAWLLLGEELTALQLVGGVLIVAGIVAVRFDARADALPEALPDALPVGAEPAAGPPATPRAEPGSALRGR</sequence>
<feature type="transmembrane region" description="Helical" evidence="7">
    <location>
        <begin position="254"/>
        <end position="274"/>
    </location>
</feature>
<accession>A0A251YN12</accession>
<keyword evidence="5 7" id="KW-0472">Membrane</keyword>
<dbReference type="InterPro" id="IPR000620">
    <property type="entry name" value="EamA_dom"/>
</dbReference>
<dbReference type="RefSeq" id="WP_241533891.1">
    <property type="nucleotide sequence ID" value="NZ_MDJZ01000011.1"/>
</dbReference>
<evidence type="ECO:0000256" key="7">
    <source>
        <dbReference type="SAM" id="Phobius"/>
    </source>
</evidence>
<dbReference type="PANTHER" id="PTHR32322:SF2">
    <property type="entry name" value="EAMA DOMAIN-CONTAINING PROTEIN"/>
    <property type="match status" value="1"/>
</dbReference>
<evidence type="ECO:0000256" key="3">
    <source>
        <dbReference type="ARBA" id="ARBA00022692"/>
    </source>
</evidence>
<dbReference type="InterPro" id="IPR037185">
    <property type="entry name" value="EmrE-like"/>
</dbReference>
<evidence type="ECO:0000313" key="10">
    <source>
        <dbReference type="Proteomes" id="UP000195101"/>
    </source>
</evidence>
<organism evidence="9 10">
    <name type="scientific">Clavibacter michiganensis</name>
    <dbReference type="NCBI Taxonomy" id="28447"/>
    <lineage>
        <taxon>Bacteria</taxon>
        <taxon>Bacillati</taxon>
        <taxon>Actinomycetota</taxon>
        <taxon>Actinomycetes</taxon>
        <taxon>Micrococcales</taxon>
        <taxon>Microbacteriaceae</taxon>
        <taxon>Clavibacter</taxon>
    </lineage>
</organism>
<evidence type="ECO:0000256" key="1">
    <source>
        <dbReference type="ARBA" id="ARBA00004141"/>
    </source>
</evidence>
<feature type="domain" description="EamA" evidence="8">
    <location>
        <begin position="8"/>
        <end position="143"/>
    </location>
</feature>
<comment type="subcellular location">
    <subcellularLocation>
        <location evidence="1">Membrane</location>
        <topology evidence="1">Multi-pass membrane protein</topology>
    </subcellularLocation>
</comment>
<name>A0A251YN12_9MICO</name>
<comment type="similarity">
    <text evidence="2">Belongs to the EamA transporter family.</text>
</comment>
<feature type="region of interest" description="Disordered" evidence="6">
    <location>
        <begin position="315"/>
        <end position="338"/>
    </location>
</feature>
<feature type="transmembrane region" description="Helical" evidence="7">
    <location>
        <begin position="74"/>
        <end position="92"/>
    </location>
</feature>
<feature type="transmembrane region" description="Helical" evidence="7">
    <location>
        <begin position="280"/>
        <end position="298"/>
    </location>
</feature>
<evidence type="ECO:0000313" key="9">
    <source>
        <dbReference type="EMBL" id="OUE25632.1"/>
    </source>
</evidence>
<dbReference type="SUPFAM" id="SSF103481">
    <property type="entry name" value="Multidrug resistance efflux transporter EmrE"/>
    <property type="match status" value="2"/>
</dbReference>
<dbReference type="Pfam" id="PF00892">
    <property type="entry name" value="EamA"/>
    <property type="match status" value="2"/>
</dbReference>
<evidence type="ECO:0000256" key="5">
    <source>
        <dbReference type="ARBA" id="ARBA00023136"/>
    </source>
</evidence>
<keyword evidence="4 7" id="KW-1133">Transmembrane helix</keyword>
<gene>
    <name evidence="9" type="ORF">BFL37_06500</name>
</gene>
<dbReference type="GO" id="GO:0016020">
    <property type="term" value="C:membrane"/>
    <property type="evidence" value="ECO:0007669"/>
    <property type="project" value="UniProtKB-SubCell"/>
</dbReference>
<keyword evidence="10" id="KW-1185">Reference proteome</keyword>
<feature type="transmembrane region" description="Helical" evidence="7">
    <location>
        <begin position="98"/>
        <end position="118"/>
    </location>
</feature>
<dbReference type="AlphaFoldDB" id="A0A251YN12"/>
<feature type="transmembrane region" description="Helical" evidence="7">
    <location>
        <begin position="125"/>
        <end position="142"/>
    </location>
</feature>
<comment type="caution">
    <text evidence="9">The sequence shown here is derived from an EMBL/GenBank/DDBJ whole genome shotgun (WGS) entry which is preliminary data.</text>
</comment>
<feature type="transmembrane region" description="Helical" evidence="7">
    <location>
        <begin position="222"/>
        <end position="242"/>
    </location>
</feature>
<dbReference type="EMBL" id="MDJZ01000011">
    <property type="protein sequence ID" value="OUE25632.1"/>
    <property type="molecule type" value="Genomic_DNA"/>
</dbReference>
<keyword evidence="3 7" id="KW-0812">Transmembrane</keyword>
<evidence type="ECO:0000256" key="2">
    <source>
        <dbReference type="ARBA" id="ARBA00007362"/>
    </source>
</evidence>
<reference evidence="9 10" key="1">
    <citation type="submission" date="2016-08" db="EMBL/GenBank/DDBJ databases">
        <title>Genome sequence of Clavibacter michiganensis spp strain CFBP8019.</title>
        <authorList>
            <person name="Thapa S.P."/>
            <person name="Coaker G."/>
            <person name="Jacques M.-A."/>
        </authorList>
    </citation>
    <scope>NUCLEOTIDE SEQUENCE [LARGE SCALE GENOMIC DNA]</scope>
    <source>
        <strain evidence="9">CFBP8019</strain>
    </source>
</reference>
<evidence type="ECO:0000259" key="8">
    <source>
        <dbReference type="Pfam" id="PF00892"/>
    </source>
</evidence>
<dbReference type="InterPro" id="IPR050638">
    <property type="entry name" value="AA-Vitamin_Transporters"/>
</dbReference>
<protein>
    <submittedName>
        <fullName evidence="9">Threonine and homoserine efflux system</fullName>
    </submittedName>
</protein>
<feature type="transmembrane region" description="Helical" evidence="7">
    <location>
        <begin position="154"/>
        <end position="172"/>
    </location>
</feature>
<evidence type="ECO:0000256" key="6">
    <source>
        <dbReference type="SAM" id="MobiDB-lite"/>
    </source>
</evidence>
<evidence type="ECO:0000256" key="4">
    <source>
        <dbReference type="ARBA" id="ARBA00022989"/>
    </source>
</evidence>
<proteinExistence type="inferred from homology"/>
<feature type="domain" description="EamA" evidence="8">
    <location>
        <begin position="154"/>
        <end position="296"/>
    </location>
</feature>
<feature type="transmembrane region" description="Helical" evidence="7">
    <location>
        <begin position="35"/>
        <end position="53"/>
    </location>
</feature>